<accession>A0ABR0PRY5</accession>
<dbReference type="Proteomes" id="UP001358586">
    <property type="component" value="Chromosome 5"/>
</dbReference>
<evidence type="ECO:0000313" key="3">
    <source>
        <dbReference type="Proteomes" id="UP001358586"/>
    </source>
</evidence>
<organism evidence="2 3">
    <name type="scientific">Gossypium arboreum</name>
    <name type="common">Tree cotton</name>
    <name type="synonym">Gossypium nanking</name>
    <dbReference type="NCBI Taxonomy" id="29729"/>
    <lineage>
        <taxon>Eukaryota</taxon>
        <taxon>Viridiplantae</taxon>
        <taxon>Streptophyta</taxon>
        <taxon>Embryophyta</taxon>
        <taxon>Tracheophyta</taxon>
        <taxon>Spermatophyta</taxon>
        <taxon>Magnoliopsida</taxon>
        <taxon>eudicotyledons</taxon>
        <taxon>Gunneridae</taxon>
        <taxon>Pentapetalae</taxon>
        <taxon>rosids</taxon>
        <taxon>malvids</taxon>
        <taxon>Malvales</taxon>
        <taxon>Malvaceae</taxon>
        <taxon>Malvoideae</taxon>
        <taxon>Gossypium</taxon>
    </lineage>
</organism>
<keyword evidence="1" id="KW-0732">Signal</keyword>
<protein>
    <submittedName>
        <fullName evidence="2">Uncharacterized protein</fullName>
    </submittedName>
</protein>
<evidence type="ECO:0000256" key="1">
    <source>
        <dbReference type="SAM" id="SignalP"/>
    </source>
</evidence>
<keyword evidence="3" id="KW-1185">Reference proteome</keyword>
<proteinExistence type="predicted"/>
<gene>
    <name evidence="2" type="ORF">PVK06_013546</name>
</gene>
<sequence>MQNLEGLGWKFLLLCKSWLDGLMIWSSNALMEFALACRANSQEFGAIRTALLRPVGGLLKFLCRLHLKDPGCVVGEHRHVRACDFELGDDAVLVAMEKEGVNV</sequence>
<feature type="signal peptide" evidence="1">
    <location>
        <begin position="1"/>
        <end position="29"/>
    </location>
</feature>
<dbReference type="EMBL" id="JARKNE010000005">
    <property type="protein sequence ID" value="KAK5829753.1"/>
    <property type="molecule type" value="Genomic_DNA"/>
</dbReference>
<name>A0ABR0PRY5_GOSAR</name>
<comment type="caution">
    <text evidence="2">The sequence shown here is derived from an EMBL/GenBank/DDBJ whole genome shotgun (WGS) entry which is preliminary data.</text>
</comment>
<reference evidence="2 3" key="1">
    <citation type="submission" date="2023-03" db="EMBL/GenBank/DDBJ databases">
        <title>WGS of Gossypium arboreum.</title>
        <authorList>
            <person name="Yu D."/>
        </authorList>
    </citation>
    <scope>NUCLEOTIDE SEQUENCE [LARGE SCALE GENOMIC DNA]</scope>
    <source>
        <tissue evidence="2">Leaf</tissue>
    </source>
</reference>
<evidence type="ECO:0000313" key="2">
    <source>
        <dbReference type="EMBL" id="KAK5829753.1"/>
    </source>
</evidence>
<feature type="chain" id="PRO_5045086995" evidence="1">
    <location>
        <begin position="30"/>
        <end position="103"/>
    </location>
</feature>